<evidence type="ECO:0000259" key="5">
    <source>
        <dbReference type="Pfam" id="PF00905"/>
    </source>
</evidence>
<dbReference type="RefSeq" id="WP_371752418.1">
    <property type="nucleotide sequence ID" value="NZ_JAYJLD010000001.1"/>
</dbReference>
<protein>
    <submittedName>
        <fullName evidence="7">Penicillin-binding transpeptidase domain-containing protein</fullName>
    </submittedName>
</protein>
<accession>A0ABU5ZGU7</accession>
<proteinExistence type="inferred from homology"/>
<comment type="similarity">
    <text evidence="2">Belongs to the transpeptidase family.</text>
</comment>
<evidence type="ECO:0000256" key="2">
    <source>
        <dbReference type="ARBA" id="ARBA00007171"/>
    </source>
</evidence>
<dbReference type="Proteomes" id="UP001310386">
    <property type="component" value="Unassembled WGS sequence"/>
</dbReference>
<dbReference type="Pfam" id="PF00905">
    <property type="entry name" value="Transpeptidase"/>
    <property type="match status" value="1"/>
</dbReference>
<dbReference type="EMBL" id="JAYJLD010000001">
    <property type="protein sequence ID" value="MEB3100320.1"/>
    <property type="molecule type" value="Genomic_DNA"/>
</dbReference>
<dbReference type="Gene3D" id="3.90.1310.10">
    <property type="entry name" value="Penicillin-binding protein 2a (Domain 2)"/>
    <property type="match status" value="1"/>
</dbReference>
<evidence type="ECO:0000259" key="6">
    <source>
        <dbReference type="Pfam" id="PF03717"/>
    </source>
</evidence>
<dbReference type="Gene3D" id="3.40.710.10">
    <property type="entry name" value="DD-peptidase/beta-lactamase superfamily"/>
    <property type="match status" value="1"/>
</dbReference>
<keyword evidence="3 4" id="KW-0472">Membrane</keyword>
<dbReference type="SUPFAM" id="SSF56519">
    <property type="entry name" value="Penicillin binding protein dimerisation domain"/>
    <property type="match status" value="1"/>
</dbReference>
<evidence type="ECO:0000256" key="4">
    <source>
        <dbReference type="SAM" id="Phobius"/>
    </source>
</evidence>
<dbReference type="InterPro" id="IPR050515">
    <property type="entry name" value="Beta-lactam/transpept"/>
</dbReference>
<evidence type="ECO:0000313" key="8">
    <source>
        <dbReference type="Proteomes" id="UP001310386"/>
    </source>
</evidence>
<dbReference type="InterPro" id="IPR036138">
    <property type="entry name" value="PBP_dimer_sf"/>
</dbReference>
<evidence type="ECO:0000256" key="3">
    <source>
        <dbReference type="ARBA" id="ARBA00023136"/>
    </source>
</evidence>
<keyword evidence="8" id="KW-1185">Reference proteome</keyword>
<evidence type="ECO:0000313" key="7">
    <source>
        <dbReference type="EMBL" id="MEB3100320.1"/>
    </source>
</evidence>
<dbReference type="InterPro" id="IPR012338">
    <property type="entry name" value="Beta-lactam/transpept-like"/>
</dbReference>
<comment type="subcellular location">
    <subcellularLocation>
        <location evidence="1">Membrane</location>
    </subcellularLocation>
</comment>
<evidence type="ECO:0000256" key="1">
    <source>
        <dbReference type="ARBA" id="ARBA00004370"/>
    </source>
</evidence>
<feature type="domain" description="Penicillin-binding protein dimerisation" evidence="6">
    <location>
        <begin position="67"/>
        <end position="273"/>
    </location>
</feature>
<organism evidence="7 8">
    <name type="scientific">Ferviditalea candida</name>
    <dbReference type="NCBI Taxonomy" id="3108399"/>
    <lineage>
        <taxon>Bacteria</taxon>
        <taxon>Bacillati</taxon>
        <taxon>Bacillota</taxon>
        <taxon>Bacilli</taxon>
        <taxon>Bacillales</taxon>
        <taxon>Paenibacillaceae</taxon>
        <taxon>Ferviditalea</taxon>
    </lineage>
</organism>
<dbReference type="SUPFAM" id="SSF56601">
    <property type="entry name" value="beta-lactamase/transpeptidase-like"/>
    <property type="match status" value="1"/>
</dbReference>
<reference evidence="7" key="1">
    <citation type="submission" date="2023-12" db="EMBL/GenBank/DDBJ databases">
        <title>Fervidustalea candida gen. nov., sp. nov., a novel member of the family Paenibacillaceae isolated from a geothermal area.</title>
        <authorList>
            <person name="Li W.-J."/>
            <person name="Jiao J.-Y."/>
            <person name="Chen Y."/>
        </authorList>
    </citation>
    <scope>NUCLEOTIDE SEQUENCE</scope>
    <source>
        <strain evidence="7">SYSU GA230002</strain>
    </source>
</reference>
<dbReference type="Pfam" id="PF03717">
    <property type="entry name" value="PBP_dimer"/>
    <property type="match status" value="1"/>
</dbReference>
<name>A0ABU5ZGU7_9BACL</name>
<sequence>MSQIQNQDPTQQEIVKKRNFALRLNIFFFSIFLLFSILIVRLAYLQFVEGESMKALESSTSVTSNPIAPIRGKIYDRDGYPIAYTTSVQSLFYRVEPGQDKDEVIAMAKKLSDALNQHGGKDAEKLTPEEVLRRMDVGFDLGKNDVRILNYYSTPRRIKQDLMPQEIAYLLEHRDEFKGLEIAEESVRHYDYDKQNQQGIAVQLIGYLRPYKTVVGSPAGYLDVYRNSVKAEEYLPDEYVGMDGIEFMYQDELRGKNGARTYPVNAASKIIGRVSITPPVKGDNLYLTIQKDVQLAAQQAIKKQLEYMKSDAARQLKTPYMGHNAVSGYAVAMEVNTGNVVAMASYPDYDPNSWRSGISSEKLKEIQRRISNGTIRERYADYPDNEYGKHPTSLVPPGSSLKPLTVLLGLNEGLITPEERYQDTGTFTFGKNGSSAIHNSDHHAYGNINASEAIAHSSNTFMGSMIGNRLYMSSRIKDPVKLWDSYMKSFGLGVTTGSGLPGESAGDIYYFDDAKKYQAQSPLILGAFGQEARYTTLQLAQYAAELANHGKRLKPQFVQRITDYDNNTLQEFKPEVLNQVNFSDKYWQVIEEGMSKVFVTGFDGFKYNFLRKTGTSQSDVAGKKVENGVFIAYAPAEKPKLAVAVVIPEGGYGAWSAAPVARVIFDAYDQYVGLSDKQQ</sequence>
<dbReference type="InterPro" id="IPR005311">
    <property type="entry name" value="PBP_dimer"/>
</dbReference>
<keyword evidence="4" id="KW-0812">Transmembrane</keyword>
<dbReference type="InterPro" id="IPR001460">
    <property type="entry name" value="PCN-bd_Tpept"/>
</dbReference>
<dbReference type="PANTHER" id="PTHR30627">
    <property type="entry name" value="PEPTIDOGLYCAN D,D-TRANSPEPTIDASE"/>
    <property type="match status" value="1"/>
</dbReference>
<gene>
    <name evidence="7" type="ORF">VF724_01430</name>
</gene>
<feature type="transmembrane region" description="Helical" evidence="4">
    <location>
        <begin position="20"/>
        <end position="44"/>
    </location>
</feature>
<comment type="caution">
    <text evidence="7">The sequence shown here is derived from an EMBL/GenBank/DDBJ whole genome shotgun (WGS) entry which is preliminary data.</text>
</comment>
<keyword evidence="4" id="KW-1133">Transmembrane helix</keyword>
<feature type="domain" description="Penicillin-binding protein transpeptidase" evidence="5">
    <location>
        <begin position="328"/>
        <end position="665"/>
    </location>
</feature>